<name>A0A3S5AD18_9PLAT</name>
<dbReference type="AlphaFoldDB" id="A0A3S5AD18"/>
<dbReference type="Proteomes" id="UP000784294">
    <property type="component" value="Unassembled WGS sequence"/>
</dbReference>
<dbReference type="OrthoDB" id="6273406at2759"/>
<dbReference type="GO" id="GO:0007165">
    <property type="term" value="P:signal transduction"/>
    <property type="evidence" value="ECO:0007669"/>
    <property type="project" value="InterPro"/>
</dbReference>
<sequence>MARLTDAADYNAGEISGIVPSPRPESVNDHAYNGLRTTCVPLGLPANTNNKISVCFIDNPTKEYDMAKGMAFLKNSHLPCDPKGARDSLAEWLACQPPILHCRGSTPAEGVDKGDASCILATDMARHNDILNQFKTCLLDDLEAMQTISQETDRPLWASDKRLRDLVMCILIKVCDISNEARPLDVSCHWIDRLLEEFFTQVSLKL</sequence>
<evidence type="ECO:0000313" key="4">
    <source>
        <dbReference type="EMBL" id="VEL13306.1"/>
    </source>
</evidence>
<evidence type="ECO:0000256" key="1">
    <source>
        <dbReference type="ARBA" id="ARBA00022723"/>
    </source>
</evidence>
<dbReference type="PANTHER" id="PTHR11347">
    <property type="entry name" value="CYCLIC NUCLEOTIDE PHOSPHODIESTERASE"/>
    <property type="match status" value="1"/>
</dbReference>
<dbReference type="GO" id="GO:0004114">
    <property type="term" value="F:3',5'-cyclic-nucleotide phosphodiesterase activity"/>
    <property type="evidence" value="ECO:0007669"/>
    <property type="project" value="InterPro"/>
</dbReference>
<evidence type="ECO:0000259" key="3">
    <source>
        <dbReference type="PROSITE" id="PS51845"/>
    </source>
</evidence>
<gene>
    <name evidence="4" type="ORF">PXEA_LOCUS6746</name>
</gene>
<dbReference type="EMBL" id="CAAALY010017382">
    <property type="protein sequence ID" value="VEL13306.1"/>
    <property type="molecule type" value="Genomic_DNA"/>
</dbReference>
<evidence type="ECO:0000313" key="5">
    <source>
        <dbReference type="Proteomes" id="UP000784294"/>
    </source>
</evidence>
<dbReference type="PROSITE" id="PS51845">
    <property type="entry name" value="PDEASE_I_2"/>
    <property type="match status" value="1"/>
</dbReference>
<proteinExistence type="predicted"/>
<dbReference type="SUPFAM" id="SSF109604">
    <property type="entry name" value="HD-domain/PDEase-like"/>
    <property type="match status" value="1"/>
</dbReference>
<accession>A0A3S5AD18</accession>
<keyword evidence="5" id="KW-1185">Reference proteome</keyword>
<feature type="domain" description="PDEase" evidence="3">
    <location>
        <begin position="1"/>
        <end position="206"/>
    </location>
</feature>
<organism evidence="4 5">
    <name type="scientific">Protopolystoma xenopodis</name>
    <dbReference type="NCBI Taxonomy" id="117903"/>
    <lineage>
        <taxon>Eukaryota</taxon>
        <taxon>Metazoa</taxon>
        <taxon>Spiralia</taxon>
        <taxon>Lophotrochozoa</taxon>
        <taxon>Platyhelminthes</taxon>
        <taxon>Monogenea</taxon>
        <taxon>Polyopisthocotylea</taxon>
        <taxon>Polystomatidea</taxon>
        <taxon>Polystomatidae</taxon>
        <taxon>Protopolystoma</taxon>
    </lineage>
</organism>
<reference evidence="4" key="1">
    <citation type="submission" date="2018-11" db="EMBL/GenBank/DDBJ databases">
        <authorList>
            <consortium name="Pathogen Informatics"/>
        </authorList>
    </citation>
    <scope>NUCLEOTIDE SEQUENCE</scope>
</reference>
<evidence type="ECO:0000256" key="2">
    <source>
        <dbReference type="ARBA" id="ARBA00022801"/>
    </source>
</evidence>
<protein>
    <recommendedName>
        <fullName evidence="3">PDEase domain-containing protein</fullName>
    </recommendedName>
</protein>
<dbReference type="InterPro" id="IPR002073">
    <property type="entry name" value="PDEase_catalytic_dom"/>
</dbReference>
<keyword evidence="1" id="KW-0479">Metal-binding</keyword>
<comment type="caution">
    <text evidence="4">The sequence shown here is derived from an EMBL/GenBank/DDBJ whole genome shotgun (WGS) entry which is preliminary data.</text>
</comment>
<dbReference type="Gene3D" id="1.10.1300.10">
    <property type="entry name" value="3'5'-cyclic nucleotide phosphodiesterase, catalytic domain"/>
    <property type="match status" value="1"/>
</dbReference>
<dbReference type="InterPro" id="IPR036971">
    <property type="entry name" value="PDEase_catalytic_dom_sf"/>
</dbReference>
<dbReference type="Pfam" id="PF00233">
    <property type="entry name" value="PDEase_I"/>
    <property type="match status" value="1"/>
</dbReference>
<keyword evidence="2" id="KW-0378">Hydrolase</keyword>
<dbReference type="GO" id="GO:0046872">
    <property type="term" value="F:metal ion binding"/>
    <property type="evidence" value="ECO:0007669"/>
    <property type="project" value="UniProtKB-KW"/>
</dbReference>